<proteinExistence type="predicted"/>
<keyword evidence="1" id="KW-1133">Transmembrane helix</keyword>
<dbReference type="KEGG" id="tsa:AciPR4_1195"/>
<keyword evidence="3" id="KW-1185">Reference proteome</keyword>
<name>E8UYD3_TERSS</name>
<dbReference type="Proteomes" id="UP000006844">
    <property type="component" value="Chromosome"/>
</dbReference>
<dbReference type="OrthoDB" id="9943145at2"/>
<gene>
    <name evidence="2" type="ordered locus">AciPR4_1195</name>
</gene>
<evidence type="ECO:0000256" key="1">
    <source>
        <dbReference type="SAM" id="Phobius"/>
    </source>
</evidence>
<accession>E8UYD3</accession>
<reference evidence="2 3" key="1">
    <citation type="journal article" date="2012" name="Stand. Genomic Sci.">
        <title>Complete genome sequence of Terriglobus saanensis type strain SP1PR4(T), an Acidobacteria from tundra soil.</title>
        <authorList>
            <person name="Rawat S.R."/>
            <person name="Mannisto M.K."/>
            <person name="Starovoytov V."/>
            <person name="Goodwin L."/>
            <person name="Nolan M."/>
            <person name="Hauser L."/>
            <person name="Land M."/>
            <person name="Davenport K.W."/>
            <person name="Woyke T."/>
            <person name="Haggblom M.M."/>
        </authorList>
    </citation>
    <scope>NUCLEOTIDE SEQUENCE</scope>
    <source>
        <strain evidence="3">ATCC BAA-1853 / DSM 23119 / SP1PR4</strain>
    </source>
</reference>
<protein>
    <submittedName>
        <fullName evidence="2">Uncharacterized protein</fullName>
    </submittedName>
</protein>
<keyword evidence="1" id="KW-0812">Transmembrane</keyword>
<feature type="transmembrane region" description="Helical" evidence="1">
    <location>
        <begin position="23"/>
        <end position="46"/>
    </location>
</feature>
<evidence type="ECO:0000313" key="2">
    <source>
        <dbReference type="EMBL" id="ADV82021.1"/>
    </source>
</evidence>
<dbReference type="AlphaFoldDB" id="E8UYD3"/>
<dbReference type="EMBL" id="CP002467">
    <property type="protein sequence ID" value="ADV82021.1"/>
    <property type="molecule type" value="Genomic_DNA"/>
</dbReference>
<sequence>MAIDNNITTADSTELGANRKRYWMYWASAVASSLLFLFFVASMLIVPGVTSSRKIWMLTVMGVGAAASLGIGLWRFRSTEAPATLWPLGPIIGVVLLLEFAYCAVRQSL</sequence>
<dbReference type="RefSeq" id="WP_013567754.1">
    <property type="nucleotide sequence ID" value="NC_014963.1"/>
</dbReference>
<feature type="transmembrane region" description="Helical" evidence="1">
    <location>
        <begin position="55"/>
        <end position="74"/>
    </location>
</feature>
<keyword evidence="1" id="KW-0472">Membrane</keyword>
<evidence type="ECO:0000313" key="3">
    <source>
        <dbReference type="Proteomes" id="UP000006844"/>
    </source>
</evidence>
<dbReference type="HOGENOM" id="CLU_2182690_0_0_0"/>
<organism evidence="2 3">
    <name type="scientific">Terriglobus saanensis (strain ATCC BAA-1853 / DSM 23119 / SP1PR4)</name>
    <dbReference type="NCBI Taxonomy" id="401053"/>
    <lineage>
        <taxon>Bacteria</taxon>
        <taxon>Pseudomonadati</taxon>
        <taxon>Acidobacteriota</taxon>
        <taxon>Terriglobia</taxon>
        <taxon>Terriglobales</taxon>
        <taxon>Acidobacteriaceae</taxon>
        <taxon>Terriglobus</taxon>
    </lineage>
</organism>
<feature type="transmembrane region" description="Helical" evidence="1">
    <location>
        <begin position="86"/>
        <end position="105"/>
    </location>
</feature>